<protein>
    <submittedName>
        <fullName evidence="2">Uncharacterized protein</fullName>
    </submittedName>
</protein>
<dbReference type="EMBL" id="CAJGYM010000006">
    <property type="protein sequence ID" value="CAD6187243.1"/>
    <property type="molecule type" value="Genomic_DNA"/>
</dbReference>
<organism evidence="2 3">
    <name type="scientific">Caenorhabditis auriculariae</name>
    <dbReference type="NCBI Taxonomy" id="2777116"/>
    <lineage>
        <taxon>Eukaryota</taxon>
        <taxon>Metazoa</taxon>
        <taxon>Ecdysozoa</taxon>
        <taxon>Nematoda</taxon>
        <taxon>Chromadorea</taxon>
        <taxon>Rhabditida</taxon>
        <taxon>Rhabditina</taxon>
        <taxon>Rhabditomorpha</taxon>
        <taxon>Rhabditoidea</taxon>
        <taxon>Rhabditidae</taxon>
        <taxon>Peloderinae</taxon>
        <taxon>Caenorhabditis</taxon>
    </lineage>
</organism>
<comment type="caution">
    <text evidence="2">The sequence shown here is derived from an EMBL/GenBank/DDBJ whole genome shotgun (WGS) entry which is preliminary data.</text>
</comment>
<dbReference type="Proteomes" id="UP000835052">
    <property type="component" value="Unassembled WGS sequence"/>
</dbReference>
<gene>
    <name evidence="2" type="ORF">CAUJ_LOCUS3162</name>
</gene>
<reference evidence="2" key="1">
    <citation type="submission" date="2020-10" db="EMBL/GenBank/DDBJ databases">
        <authorList>
            <person name="Kikuchi T."/>
        </authorList>
    </citation>
    <scope>NUCLEOTIDE SEQUENCE</scope>
    <source>
        <strain evidence="2">NKZ352</strain>
    </source>
</reference>
<name>A0A8S1GWP5_9PELO</name>
<dbReference type="AlphaFoldDB" id="A0A8S1GWP5"/>
<sequence>MILQMSTWSEYGLHRKSRSCTPDSAWSYSSSDSCSKFEDDDVVPPKPVQTASSTSPSAQSVAPSSSALNGAGQATPSQQNPTARYGVNQQAMPQNYSSGRRTPVESGVQANVRLPYTTSTPGDTNAHRPGYRIRQSHAHLGGDPGFQQPRRRSRGNNSQTPYTQENQCFDKNPHHPR</sequence>
<accession>A0A8S1GWP5</accession>
<keyword evidence="3" id="KW-1185">Reference proteome</keyword>
<feature type="compositionally biased region" description="Polar residues" evidence="1">
    <location>
        <begin position="72"/>
        <end position="100"/>
    </location>
</feature>
<proteinExistence type="predicted"/>
<evidence type="ECO:0000256" key="1">
    <source>
        <dbReference type="SAM" id="MobiDB-lite"/>
    </source>
</evidence>
<feature type="region of interest" description="Disordered" evidence="1">
    <location>
        <begin position="13"/>
        <end position="177"/>
    </location>
</feature>
<feature type="compositionally biased region" description="Low complexity" evidence="1">
    <location>
        <begin position="23"/>
        <end position="34"/>
    </location>
</feature>
<evidence type="ECO:0000313" key="3">
    <source>
        <dbReference type="Proteomes" id="UP000835052"/>
    </source>
</evidence>
<feature type="compositionally biased region" description="Polar residues" evidence="1">
    <location>
        <begin position="155"/>
        <end position="169"/>
    </location>
</feature>
<evidence type="ECO:0000313" key="2">
    <source>
        <dbReference type="EMBL" id="CAD6187243.1"/>
    </source>
</evidence>
<feature type="compositionally biased region" description="Low complexity" evidence="1">
    <location>
        <begin position="48"/>
        <end position="67"/>
    </location>
</feature>